<keyword evidence="1" id="KW-0677">Repeat</keyword>
<keyword evidence="4" id="KW-1185">Reference proteome</keyword>
<dbReference type="Pfam" id="PF01436">
    <property type="entry name" value="NHL"/>
    <property type="match status" value="2"/>
</dbReference>
<dbReference type="InterPro" id="IPR050952">
    <property type="entry name" value="TRIM-NHL_E3_ligases"/>
</dbReference>
<dbReference type="InterPro" id="IPR011042">
    <property type="entry name" value="6-blade_b-propeller_TolB-like"/>
</dbReference>
<dbReference type="PROSITE" id="PS51125">
    <property type="entry name" value="NHL"/>
    <property type="match status" value="2"/>
</dbReference>
<feature type="repeat" description="NHL" evidence="2">
    <location>
        <begin position="362"/>
        <end position="401"/>
    </location>
</feature>
<dbReference type="CDD" id="cd05819">
    <property type="entry name" value="NHL"/>
    <property type="match status" value="1"/>
</dbReference>
<gene>
    <name evidence="3" type="ORF">XAT740_LOCUS20292</name>
</gene>
<evidence type="ECO:0000313" key="4">
    <source>
        <dbReference type="Proteomes" id="UP000663828"/>
    </source>
</evidence>
<dbReference type="Gene3D" id="3.90.176.10">
    <property type="entry name" value="Toxin ADP-ribosyltransferase, Chain A, domain 1"/>
    <property type="match status" value="1"/>
</dbReference>
<dbReference type="PANTHER" id="PTHR24104">
    <property type="entry name" value="E3 UBIQUITIN-PROTEIN LIGASE NHLRC1-RELATED"/>
    <property type="match status" value="1"/>
</dbReference>
<evidence type="ECO:0000256" key="1">
    <source>
        <dbReference type="ARBA" id="ARBA00022737"/>
    </source>
</evidence>
<dbReference type="AlphaFoldDB" id="A0A814RX38"/>
<comment type="caution">
    <text evidence="3">The sequence shown here is derived from an EMBL/GenBank/DDBJ whole genome shotgun (WGS) entry which is preliminary data.</text>
</comment>
<dbReference type="Proteomes" id="UP000663828">
    <property type="component" value="Unassembled WGS sequence"/>
</dbReference>
<dbReference type="EMBL" id="CAJNOR010001412">
    <property type="protein sequence ID" value="CAF1138590.1"/>
    <property type="molecule type" value="Genomic_DNA"/>
</dbReference>
<evidence type="ECO:0008006" key="5">
    <source>
        <dbReference type="Google" id="ProtNLM"/>
    </source>
</evidence>
<dbReference type="Gene3D" id="2.120.10.30">
    <property type="entry name" value="TolB, C-terminal domain"/>
    <property type="match status" value="2"/>
</dbReference>
<accession>A0A814RX38</accession>
<proteinExistence type="predicted"/>
<evidence type="ECO:0000313" key="3">
    <source>
        <dbReference type="EMBL" id="CAF1138590.1"/>
    </source>
</evidence>
<dbReference type="GO" id="GO:0008270">
    <property type="term" value="F:zinc ion binding"/>
    <property type="evidence" value="ECO:0007669"/>
    <property type="project" value="UniProtKB-KW"/>
</dbReference>
<feature type="repeat" description="NHL" evidence="2">
    <location>
        <begin position="414"/>
        <end position="446"/>
    </location>
</feature>
<sequence>MTERFIPQRFLDADKELGQYLTPIAGYEKYPLVSLRASVEPIKSLLFNCYTMLFFTDLFKLRSIRGLVYRGVRQNLSNDYDEDHIWWGLSSCTEKLNVMEAFIGTHGSRTIFNIECFNGKLIRSHSHFQDEEEILLLPGTYFKVVGKWNAGNGLFIVHLKEEIPPYETLTPPFDAFPALMEKLTISGEGKLLSARISTILKVSQVKFNKWRQSGKTMAGGNGGGRELNQLDGPQGIFIDDSRHIFIADWRNNRIVEWKPDGREGTVIIGENGQGSRLNQLNYPIDVIVDKQNNSFIIADSWNRRVIRWWDRNQQDILIENIRCSSLAIDKDGYLYVCDDDKNEVRRWKIGEKGEGKLVAGGHGKGSQLDQFNLPQFIFVDDEQSVYVSDAWNHRVMKWRKDAREGIVVAGGNGCGNNLNQLNYPQGITVDGFGQIYVADCYNHRIVRWCKAKEGELIIGGNGQGEKTNQLSYPGSLSFDVDGNLYIADGGNNRIQRFDLICE</sequence>
<dbReference type="GO" id="GO:0061630">
    <property type="term" value="F:ubiquitin protein ligase activity"/>
    <property type="evidence" value="ECO:0007669"/>
    <property type="project" value="TreeGrafter"/>
</dbReference>
<dbReference type="GO" id="GO:0000209">
    <property type="term" value="P:protein polyubiquitination"/>
    <property type="evidence" value="ECO:0007669"/>
    <property type="project" value="TreeGrafter"/>
</dbReference>
<dbReference type="InterPro" id="IPR001258">
    <property type="entry name" value="NHL_repeat"/>
</dbReference>
<organism evidence="3 4">
    <name type="scientific">Adineta ricciae</name>
    <name type="common">Rotifer</name>
    <dbReference type="NCBI Taxonomy" id="249248"/>
    <lineage>
        <taxon>Eukaryota</taxon>
        <taxon>Metazoa</taxon>
        <taxon>Spiralia</taxon>
        <taxon>Gnathifera</taxon>
        <taxon>Rotifera</taxon>
        <taxon>Eurotatoria</taxon>
        <taxon>Bdelloidea</taxon>
        <taxon>Adinetida</taxon>
        <taxon>Adinetidae</taxon>
        <taxon>Adineta</taxon>
    </lineage>
</organism>
<reference evidence="3" key="1">
    <citation type="submission" date="2021-02" db="EMBL/GenBank/DDBJ databases">
        <authorList>
            <person name="Nowell W R."/>
        </authorList>
    </citation>
    <scope>NUCLEOTIDE SEQUENCE</scope>
</reference>
<dbReference type="GO" id="GO:0043161">
    <property type="term" value="P:proteasome-mediated ubiquitin-dependent protein catabolic process"/>
    <property type="evidence" value="ECO:0007669"/>
    <property type="project" value="TreeGrafter"/>
</dbReference>
<dbReference type="SUPFAM" id="SSF101898">
    <property type="entry name" value="NHL repeat"/>
    <property type="match status" value="1"/>
</dbReference>
<name>A0A814RX38_ADIRI</name>
<dbReference type="PANTHER" id="PTHR24104:SF25">
    <property type="entry name" value="PROTEIN LIN-41"/>
    <property type="match status" value="1"/>
</dbReference>
<evidence type="ECO:0000256" key="2">
    <source>
        <dbReference type="PROSITE-ProRule" id="PRU00504"/>
    </source>
</evidence>
<dbReference type="SUPFAM" id="SSF56399">
    <property type="entry name" value="ADP-ribosylation"/>
    <property type="match status" value="1"/>
</dbReference>
<protein>
    <recommendedName>
        <fullName evidence="5">NAD(+)--protein-arginine ADP-ribosyltransferase</fullName>
    </recommendedName>
</protein>